<dbReference type="RefSeq" id="XP_065658675.1">
    <property type="nucleotide sequence ID" value="XM_065802603.1"/>
</dbReference>
<feature type="domain" description="Reverse transcriptase" evidence="1">
    <location>
        <begin position="1"/>
        <end position="240"/>
    </location>
</feature>
<protein>
    <submittedName>
        <fullName evidence="3">Uncharacterized protein LOC136083197</fullName>
    </submittedName>
</protein>
<accession>A0ABM4CAL2</accession>
<dbReference type="SUPFAM" id="SSF56672">
    <property type="entry name" value="DNA/RNA polymerases"/>
    <property type="match status" value="1"/>
</dbReference>
<gene>
    <name evidence="3" type="primary">LOC136083197</name>
</gene>
<dbReference type="PROSITE" id="PS50878">
    <property type="entry name" value="RT_POL"/>
    <property type="match status" value="1"/>
</dbReference>
<name>A0ABM4CAL2_HYDVU</name>
<proteinExistence type="predicted"/>
<sequence length="415" mass="46789">MEEANVTPLFKKGDRSKASNYLPISLISVVCKILERIISEKVMHDLSTNNLLSIYQHGFLKGKIFTTNLLEHIDIITTGLANNKSFDSLDTDFAKAFDKVSYRRLLHKLQLYGLNESLINWIKSFLANRKQRVVIGYSLSCWKMVLSGVPQGSVLGPLLFLIFINNLPTLLSNPCKLYADDDKFIDEVNDVIGKQSLQEDIKVLANLSKVCYQNYDYMMNSNSSIETLGKTTYEKINIGITNVLGVPDCDKIADINKVDNVSNLANSDKSSNSSATNVISDRDCYVEEMNSVNIDDDEDYINKIMFIKENMLVDYKDFSISESDYDDNDRSFNKELAHLAVTCNIPQASLRKLLTVLPPHFSHLPLDPRILLNTLRNTIVKLFDSGGEYCHLGLVTGLTNIILNQMQINNTSLEL</sequence>
<dbReference type="Proteomes" id="UP001652625">
    <property type="component" value="Chromosome 08"/>
</dbReference>
<evidence type="ECO:0000313" key="2">
    <source>
        <dbReference type="Proteomes" id="UP001652625"/>
    </source>
</evidence>
<evidence type="ECO:0000313" key="3">
    <source>
        <dbReference type="RefSeq" id="XP_065658675.1"/>
    </source>
</evidence>
<keyword evidence="2" id="KW-1185">Reference proteome</keyword>
<dbReference type="Pfam" id="PF00078">
    <property type="entry name" value="RVT_1"/>
    <property type="match status" value="1"/>
</dbReference>
<dbReference type="PANTHER" id="PTHR33332">
    <property type="entry name" value="REVERSE TRANSCRIPTASE DOMAIN-CONTAINING PROTEIN"/>
    <property type="match status" value="1"/>
</dbReference>
<dbReference type="CDD" id="cd01650">
    <property type="entry name" value="RT_nLTR_like"/>
    <property type="match status" value="1"/>
</dbReference>
<dbReference type="InterPro" id="IPR000477">
    <property type="entry name" value="RT_dom"/>
</dbReference>
<dbReference type="InterPro" id="IPR043502">
    <property type="entry name" value="DNA/RNA_pol_sf"/>
</dbReference>
<reference evidence="3" key="1">
    <citation type="submission" date="2025-08" db="UniProtKB">
        <authorList>
            <consortium name="RefSeq"/>
        </authorList>
    </citation>
    <scope>IDENTIFICATION</scope>
</reference>
<evidence type="ECO:0000259" key="1">
    <source>
        <dbReference type="PROSITE" id="PS50878"/>
    </source>
</evidence>
<dbReference type="GeneID" id="136083197"/>
<organism evidence="2 3">
    <name type="scientific">Hydra vulgaris</name>
    <name type="common">Hydra</name>
    <name type="synonym">Hydra attenuata</name>
    <dbReference type="NCBI Taxonomy" id="6087"/>
    <lineage>
        <taxon>Eukaryota</taxon>
        <taxon>Metazoa</taxon>
        <taxon>Cnidaria</taxon>
        <taxon>Hydrozoa</taxon>
        <taxon>Hydroidolina</taxon>
        <taxon>Anthoathecata</taxon>
        <taxon>Aplanulata</taxon>
        <taxon>Hydridae</taxon>
        <taxon>Hydra</taxon>
    </lineage>
</organism>